<evidence type="ECO:0000256" key="4">
    <source>
        <dbReference type="ARBA" id="ARBA00022776"/>
    </source>
</evidence>
<keyword evidence="2" id="KW-0132">Cell division</keyword>
<evidence type="ECO:0000256" key="5">
    <source>
        <dbReference type="ARBA" id="ARBA00023306"/>
    </source>
</evidence>
<accession>A0A9N9F436</accession>
<dbReference type="GO" id="GO:0007091">
    <property type="term" value="P:metaphase/anaphase transition of mitotic cell cycle"/>
    <property type="evidence" value="ECO:0007669"/>
    <property type="project" value="TreeGrafter"/>
</dbReference>
<name>A0A9N9F436_9GLOM</name>
<feature type="region of interest" description="Disordered" evidence="6">
    <location>
        <begin position="965"/>
        <end position="990"/>
    </location>
</feature>
<comment type="similarity">
    <text evidence="1">Belongs to the APC1 family.</text>
</comment>
<evidence type="ECO:0000259" key="8">
    <source>
        <dbReference type="Pfam" id="PF18122"/>
    </source>
</evidence>
<dbReference type="Proteomes" id="UP000789572">
    <property type="component" value="Unassembled WGS sequence"/>
</dbReference>
<evidence type="ECO:0000313" key="11">
    <source>
        <dbReference type="EMBL" id="CAG8507446.1"/>
    </source>
</evidence>
<feature type="compositionally biased region" description="Polar residues" evidence="6">
    <location>
        <begin position="970"/>
        <end position="982"/>
    </location>
</feature>
<dbReference type="PANTHER" id="PTHR12827:SF3">
    <property type="entry name" value="ANAPHASE-PROMOTING COMPLEX SUBUNIT 1"/>
    <property type="match status" value="1"/>
</dbReference>
<dbReference type="GO" id="GO:0005680">
    <property type="term" value="C:anaphase-promoting complex"/>
    <property type="evidence" value="ECO:0007669"/>
    <property type="project" value="InterPro"/>
</dbReference>
<feature type="domain" description="Anaphase-promoting complex subunit 1 N-terminal" evidence="7">
    <location>
        <begin position="406"/>
        <end position="605"/>
    </location>
</feature>
<dbReference type="PANTHER" id="PTHR12827">
    <property type="entry name" value="MEIOTIC CHECKPOINT REGULATOR TSG24 FAMILY MEMBER"/>
    <property type="match status" value="1"/>
</dbReference>
<comment type="caution">
    <text evidence="11">The sequence shown here is derived from an EMBL/GenBank/DDBJ whole genome shotgun (WGS) entry which is preliminary data.</text>
</comment>
<dbReference type="Pfam" id="PF21282">
    <property type="entry name" value="APC1_3rd"/>
    <property type="match status" value="1"/>
</dbReference>
<evidence type="ECO:0000256" key="3">
    <source>
        <dbReference type="ARBA" id="ARBA00022737"/>
    </source>
</evidence>
<dbReference type="InterPro" id="IPR011989">
    <property type="entry name" value="ARM-like"/>
</dbReference>
<keyword evidence="12" id="KW-1185">Reference proteome</keyword>
<protein>
    <submittedName>
        <fullName evidence="11">1347_t:CDS:1</fullName>
    </submittedName>
</protein>
<dbReference type="GO" id="GO:0070979">
    <property type="term" value="P:protein K11-linked ubiquitination"/>
    <property type="evidence" value="ECO:0007669"/>
    <property type="project" value="TreeGrafter"/>
</dbReference>
<evidence type="ECO:0000313" key="12">
    <source>
        <dbReference type="Proteomes" id="UP000789572"/>
    </source>
</evidence>
<dbReference type="InterPro" id="IPR048971">
    <property type="entry name" value="Apc1_3rd"/>
</dbReference>
<evidence type="ECO:0000259" key="7">
    <source>
        <dbReference type="Pfam" id="PF12859"/>
    </source>
</evidence>
<dbReference type="GO" id="GO:0031145">
    <property type="term" value="P:anaphase-promoting complex-dependent catabolic process"/>
    <property type="evidence" value="ECO:0007669"/>
    <property type="project" value="TreeGrafter"/>
</dbReference>
<evidence type="ECO:0000259" key="10">
    <source>
        <dbReference type="Pfam" id="PF21282"/>
    </source>
</evidence>
<proteinExistence type="inferred from homology"/>
<sequence>MEVRVLGKFVPFGKTFLERRAARRKDFGNPEDSQEYQFDIDQPSEPRSEAFPLWDFNGSSITQKITPTYKLYNGTSDDIEDDVSQRKKDSCQEITDSDFDEELYVKDKTVIWSKGNVIKKSFTFQQPVKQALFVWFNVEEVIKQSKDANVAFTNDRGTSGLFEEMSTIRVTRQRCVCIMLQTFAKIYYPGGKTQMLRMPFPVREAVALKTGLLLSCMQEEESGENPTADLPTLYSLLDPLDEIRPVSVAPKLSYFDNHIVIAQPTRPFVASDEDVIFVNPVDDSGSFIVLRNRVNGLFSVCRYAIRKEDSRITFEQIESRSRRSSYGLVRQDSTMSVDRFLYPDTEGSSLADKMTSMEASPEIYLEYIETDIQQEAFASQEEGNNAEFLADSSTEELGDDSTAFIAHDNEGQEILCIHTKSSKCVTLISMEPWDGSIRISKQLNAKAIAAVPIMATRMGYYDILILDLDRRLHLWTGNEGSLRVMMPILVSHQNLSPSKQCLCYQSEALYESMTKQATYRESVVTSLRDSVNYRVNLILDNQDIIRASLNFVTRSTLVRRCINALSFALSAKDFGEFYQRYLYYQFGCKIVCAPQSSEWDNFLAVILSLIEWQFENVQDENRRLSLHPEWQAHHFDKSDPWKAMLAVHHYSKIKLDTVFQCLNIEQNTTLNSLKDAFYRAGRKADRLRTFFNNTTLINGSDWFRTSLKKGDGHDGYLSYKSCEAILCALHLVLEDLRLDVDSHKYMDDLLSLLLNLAVFVSWEPYKRYYEKQNANIVALESCPVRKHFEQLPGDTVFATPPDIYKWILTRMRTEGSVVLFPTMELIESEFSVKQKRNVRDSIICVRTKKLCAFFNKLFSEGAEAMVLEMATLNFKMKDVDGLPFGIGLPLKEAIRACRKHPPDNWPGDAYVLIGMSSVELFDEEFEICREDLAELTFGIPVTSLYFHSRRGLNLDKPPMDTHTIARSAVTRESTTTSNNNAGDNKETTGTEFSNHEITDLRFDRDRRLTEVQRLLQSSNTIKVDGQPGDQGSADVEISAQQIEFVQAQAYKNFAHPVGRAILTYGTSTPIATESFPITHLPTTMKIIPNNTVIALDKILRLSDISDWPEFHQGAAAGMRISPDSEEVDGSWITLNKPAELNYTHAGFLLGLGLNGHLRELGTWRAVDYLMKTPKHDATSIALVIGLAASFCGSMDTQVTKLIAVHIPALLPPNSSSLNVSSLTQTAAVFGIGLLYMGTCNRRMAQVMLSEIAAKNWTTAMSTDLDYSEGYSLAAGLSLGLITLGKGDDAPGLADLNIMSQLRLYMIGNTQASEHVSSAMKNNADININVTSLGSTIALGLMYLKTNNASIAKRIPIPETAFFLDYVRPDFLLARILARHLIMWDNIEPTLEWVESDVPSFIKDGLRNPQNEIEDSKIESFKQAYYSVIAGSCFSLALKYAGSADEDVLQVILHHLDRFLNLVHARATLFDQQITRMNIKTCLNVLVTCAGIVMAGTGNLEVLRRLRKLHRPDISHVASRSYGAHMATGMALGFLFLGGGTYTLGTSDKAVAALLCSLFFRWPADPIDNRSHLQAFRHLWVLAIEPRCLIVRDVETREACHVPVTVVSVRQDKARVSSMVAPCLLPESKFVVTIEIDSPRYWSIWLNLSKNKDLRERFWKDPTIYVKRKTGHLSYSEDPQDNWNLLSRLFPRQTLAAKPSKRPGLTKMELVKVFSADPQVLAFASHLCDDETDRDLAAFCTGVLRECLSADKPEAIHIYLALYQNLHNPKMDIITMWNIKLILVYYETVMKEGSNKNGDDALIQVAFIHSVRQQMDKFFSTDKGKEQSSSGAYAVYNELLDHDVLKAVWLEIQEELWEHRRPDEFSHDQIQWLYEMSLSIRFPELSLKTVKNIEREPPVLRIRR</sequence>
<keyword evidence="3" id="KW-0677">Repeat</keyword>
<evidence type="ECO:0000256" key="1">
    <source>
        <dbReference type="ARBA" id="ARBA00010547"/>
    </source>
</evidence>
<dbReference type="InterPro" id="IPR024990">
    <property type="entry name" value="Apc1"/>
</dbReference>
<dbReference type="GO" id="GO:0060090">
    <property type="term" value="F:molecular adaptor activity"/>
    <property type="evidence" value="ECO:0007669"/>
    <property type="project" value="TreeGrafter"/>
</dbReference>
<dbReference type="InterPro" id="IPR049255">
    <property type="entry name" value="Apc1_N"/>
</dbReference>
<feature type="domain" description="Anaphase-promoting complex subunit 1 middle" evidence="9">
    <location>
        <begin position="859"/>
        <end position="915"/>
    </location>
</feature>
<dbReference type="Pfam" id="PF20518">
    <property type="entry name" value="Apc1_MidN"/>
    <property type="match status" value="1"/>
</dbReference>
<feature type="domain" description="Anaphase-promoting complex subunit 1 N-terminal" evidence="7">
    <location>
        <begin position="95"/>
        <end position="231"/>
    </location>
</feature>
<keyword evidence="4" id="KW-0498">Mitosis</keyword>
<organism evidence="11 12">
    <name type="scientific">Paraglomus occultum</name>
    <dbReference type="NCBI Taxonomy" id="144539"/>
    <lineage>
        <taxon>Eukaryota</taxon>
        <taxon>Fungi</taxon>
        <taxon>Fungi incertae sedis</taxon>
        <taxon>Mucoromycota</taxon>
        <taxon>Glomeromycotina</taxon>
        <taxon>Glomeromycetes</taxon>
        <taxon>Paraglomerales</taxon>
        <taxon>Paraglomeraceae</taxon>
        <taxon>Paraglomus</taxon>
    </lineage>
</organism>
<evidence type="ECO:0000259" key="9">
    <source>
        <dbReference type="Pfam" id="PF20518"/>
    </source>
</evidence>
<dbReference type="Gene3D" id="1.25.10.10">
    <property type="entry name" value="Leucine-rich Repeat Variant"/>
    <property type="match status" value="2"/>
</dbReference>
<gene>
    <name evidence="11" type="ORF">POCULU_LOCUS2892</name>
</gene>
<evidence type="ECO:0000256" key="6">
    <source>
        <dbReference type="SAM" id="MobiDB-lite"/>
    </source>
</evidence>
<dbReference type="InterPro" id="IPR041221">
    <property type="entry name" value="APC1_C"/>
</dbReference>
<dbReference type="InterPro" id="IPR046794">
    <property type="entry name" value="Apc1_MidN"/>
</dbReference>
<dbReference type="Pfam" id="PF18122">
    <property type="entry name" value="APC1_C"/>
    <property type="match status" value="1"/>
</dbReference>
<dbReference type="OrthoDB" id="26401at2759"/>
<feature type="domain" description="Anaphase-promoting complex subunit 1 beta-sandwich" evidence="10">
    <location>
        <begin position="1586"/>
        <end position="1667"/>
    </location>
</feature>
<dbReference type="GO" id="GO:0051301">
    <property type="term" value="P:cell division"/>
    <property type="evidence" value="ECO:0007669"/>
    <property type="project" value="UniProtKB-KW"/>
</dbReference>
<dbReference type="Pfam" id="PF12859">
    <property type="entry name" value="ANAPC1"/>
    <property type="match status" value="2"/>
</dbReference>
<keyword evidence="5" id="KW-0131">Cell cycle</keyword>
<dbReference type="EMBL" id="CAJVPJ010000293">
    <property type="protein sequence ID" value="CAG8507446.1"/>
    <property type="molecule type" value="Genomic_DNA"/>
</dbReference>
<feature type="domain" description="Anaphase-promoting complex subunit 1 C-terminal" evidence="8">
    <location>
        <begin position="1708"/>
        <end position="1824"/>
    </location>
</feature>
<reference evidence="11" key="1">
    <citation type="submission" date="2021-06" db="EMBL/GenBank/DDBJ databases">
        <authorList>
            <person name="Kallberg Y."/>
            <person name="Tangrot J."/>
            <person name="Rosling A."/>
        </authorList>
    </citation>
    <scope>NUCLEOTIDE SEQUENCE</scope>
    <source>
        <strain evidence="11">IA702</strain>
    </source>
</reference>
<evidence type="ECO:0000256" key="2">
    <source>
        <dbReference type="ARBA" id="ARBA00022618"/>
    </source>
</evidence>